<dbReference type="EMBL" id="JBHSTE010000001">
    <property type="protein sequence ID" value="MFC6331326.1"/>
    <property type="molecule type" value="Genomic_DNA"/>
</dbReference>
<dbReference type="Proteomes" id="UP001596233">
    <property type="component" value="Unassembled WGS sequence"/>
</dbReference>
<name>A0ABW1UYR8_9BACL</name>
<gene>
    <name evidence="1" type="ORF">ACFP56_01715</name>
</gene>
<evidence type="ECO:0000313" key="1">
    <source>
        <dbReference type="EMBL" id="MFC6331326.1"/>
    </source>
</evidence>
<organism evidence="1 2">
    <name type="scientific">Paenibacillus septentrionalis</name>
    <dbReference type="NCBI Taxonomy" id="429342"/>
    <lineage>
        <taxon>Bacteria</taxon>
        <taxon>Bacillati</taxon>
        <taxon>Bacillota</taxon>
        <taxon>Bacilli</taxon>
        <taxon>Bacillales</taxon>
        <taxon>Paenibacillaceae</taxon>
        <taxon>Paenibacillus</taxon>
    </lineage>
</organism>
<reference evidence="2" key="1">
    <citation type="journal article" date="2019" name="Int. J. Syst. Evol. Microbiol.">
        <title>The Global Catalogue of Microorganisms (GCM) 10K type strain sequencing project: providing services to taxonomists for standard genome sequencing and annotation.</title>
        <authorList>
            <consortium name="The Broad Institute Genomics Platform"/>
            <consortium name="The Broad Institute Genome Sequencing Center for Infectious Disease"/>
            <person name="Wu L."/>
            <person name="Ma J."/>
        </authorList>
    </citation>
    <scope>NUCLEOTIDE SEQUENCE [LARGE SCALE GENOMIC DNA]</scope>
    <source>
        <strain evidence="2">PCU 280</strain>
    </source>
</reference>
<keyword evidence="2" id="KW-1185">Reference proteome</keyword>
<evidence type="ECO:0000313" key="2">
    <source>
        <dbReference type="Proteomes" id="UP001596233"/>
    </source>
</evidence>
<accession>A0ABW1UYR8</accession>
<proteinExistence type="predicted"/>
<comment type="caution">
    <text evidence="1">The sequence shown here is derived from an EMBL/GenBank/DDBJ whole genome shotgun (WGS) entry which is preliminary data.</text>
</comment>
<sequence length="93" mass="10253">MAIECKASEAAAGIASSNTTCLQACSGRFPAELIRSLQEHIEVVVMMRDSQEAEELKVVGTVECIDQQAGRFRVDGEWFNGNEIEAVYLKERS</sequence>
<protein>
    <submittedName>
        <fullName evidence="1">Uncharacterized protein</fullName>
    </submittedName>
</protein>
<dbReference type="RefSeq" id="WP_379230451.1">
    <property type="nucleotide sequence ID" value="NZ_JBHSTE010000001.1"/>
</dbReference>